<feature type="transmembrane region" description="Helical" evidence="7">
    <location>
        <begin position="21"/>
        <end position="43"/>
    </location>
</feature>
<protein>
    <submittedName>
        <fullName evidence="10">FtsX-like permease family protein</fullName>
    </submittedName>
</protein>
<accession>A0AAE5CBX0</accession>
<feature type="domain" description="MacB-like periplasmic core" evidence="9">
    <location>
        <begin position="22"/>
        <end position="231"/>
    </location>
</feature>
<evidence type="ECO:0000256" key="1">
    <source>
        <dbReference type="ARBA" id="ARBA00004651"/>
    </source>
</evidence>
<dbReference type="InterPro" id="IPR050250">
    <property type="entry name" value="Macrolide_Exporter_MacB"/>
</dbReference>
<feature type="transmembrane region" description="Helical" evidence="7">
    <location>
        <begin position="326"/>
        <end position="355"/>
    </location>
</feature>
<comment type="similarity">
    <text evidence="6">Belongs to the ABC-4 integral membrane protein family.</text>
</comment>
<dbReference type="AlphaFoldDB" id="A0AAE5CBX0"/>
<evidence type="ECO:0000256" key="3">
    <source>
        <dbReference type="ARBA" id="ARBA00022692"/>
    </source>
</evidence>
<keyword evidence="3 7" id="KW-0812">Transmembrane</keyword>
<feature type="transmembrane region" description="Helical" evidence="7">
    <location>
        <begin position="367"/>
        <end position="388"/>
    </location>
</feature>
<gene>
    <name evidence="10" type="ORF">GWO12_08205</name>
</gene>
<dbReference type="EMBL" id="JAACAK010000063">
    <property type="protein sequence ID" value="NIR75078.1"/>
    <property type="molecule type" value="Genomic_DNA"/>
</dbReference>
<sequence>MRNFLNDIRYALRGLHKQPGFTAVIVVTLALGIGSTSAIFSVVNGVLLKPLPYPEPDRLVRIWDASGRFGLTEPEYIAFRQSSGPLSSLAISVPWQVDLTAEGWEPERLPMAFVSSEFLSTLRVAPAIGRDFTRQDMDPNADPVTILTDGLWRRRFGGEPQIVGRTITLNDRAVRVVGILPPEFEYPGAATALLLPYFLNESSPNTSDRFLVAVGRLLPGVTPEQARIALEEMNERYRERAERLYGKYNNTETFHVVPLRDELVGAARRALWLLLAAAGFVLLIACGNIGGMLVVRGETRMRDMAIRRALGAGWGQLVRQLLTESLLLAALGGVAGILLATWGTELLTAVAAASVPRLDEISVDARVLAFGTVLVLLVGVAAGALPAFRLGSGLEARLRAGGERAGAGIGRSRLRRALVTS</sequence>
<evidence type="ECO:0000256" key="6">
    <source>
        <dbReference type="ARBA" id="ARBA00038076"/>
    </source>
</evidence>
<feature type="transmembrane region" description="Helical" evidence="7">
    <location>
        <begin position="270"/>
        <end position="295"/>
    </location>
</feature>
<evidence type="ECO:0000259" key="8">
    <source>
        <dbReference type="Pfam" id="PF02687"/>
    </source>
</evidence>
<keyword evidence="5 7" id="KW-0472">Membrane</keyword>
<organism evidence="10 11">
    <name type="scientific">Candidatus Kutchimonas denitrificans</name>
    <dbReference type="NCBI Taxonomy" id="3056748"/>
    <lineage>
        <taxon>Bacteria</taxon>
        <taxon>Pseudomonadati</taxon>
        <taxon>Gemmatimonadota</taxon>
        <taxon>Gemmatimonadia</taxon>
        <taxon>Candidatus Palauibacterales</taxon>
        <taxon>Candidatus Palauibacteraceae</taxon>
        <taxon>Candidatus Kutchimonas</taxon>
    </lineage>
</organism>
<dbReference type="Pfam" id="PF12704">
    <property type="entry name" value="MacB_PCD"/>
    <property type="match status" value="1"/>
</dbReference>
<comment type="subcellular location">
    <subcellularLocation>
        <location evidence="1">Cell membrane</location>
        <topology evidence="1">Multi-pass membrane protein</topology>
    </subcellularLocation>
</comment>
<evidence type="ECO:0000313" key="11">
    <source>
        <dbReference type="Proteomes" id="UP000702544"/>
    </source>
</evidence>
<dbReference type="PANTHER" id="PTHR30572">
    <property type="entry name" value="MEMBRANE COMPONENT OF TRANSPORTER-RELATED"/>
    <property type="match status" value="1"/>
</dbReference>
<dbReference type="Proteomes" id="UP000702544">
    <property type="component" value="Unassembled WGS sequence"/>
</dbReference>
<feature type="domain" description="ABC3 transporter permease C-terminal" evidence="8">
    <location>
        <begin position="277"/>
        <end position="390"/>
    </location>
</feature>
<name>A0AAE5CBX0_9BACT</name>
<dbReference type="InterPro" id="IPR025857">
    <property type="entry name" value="MacB_PCD"/>
</dbReference>
<dbReference type="GO" id="GO:0022857">
    <property type="term" value="F:transmembrane transporter activity"/>
    <property type="evidence" value="ECO:0007669"/>
    <property type="project" value="TreeGrafter"/>
</dbReference>
<feature type="non-terminal residue" evidence="10">
    <location>
        <position position="421"/>
    </location>
</feature>
<evidence type="ECO:0000256" key="7">
    <source>
        <dbReference type="SAM" id="Phobius"/>
    </source>
</evidence>
<dbReference type="Pfam" id="PF02687">
    <property type="entry name" value="FtsX"/>
    <property type="match status" value="1"/>
</dbReference>
<comment type="caution">
    <text evidence="10">The sequence shown here is derived from an EMBL/GenBank/DDBJ whole genome shotgun (WGS) entry which is preliminary data.</text>
</comment>
<keyword evidence="2" id="KW-1003">Cell membrane</keyword>
<dbReference type="GO" id="GO:0005886">
    <property type="term" value="C:plasma membrane"/>
    <property type="evidence" value="ECO:0007669"/>
    <property type="project" value="UniProtKB-SubCell"/>
</dbReference>
<evidence type="ECO:0000256" key="4">
    <source>
        <dbReference type="ARBA" id="ARBA00022989"/>
    </source>
</evidence>
<evidence type="ECO:0000313" key="10">
    <source>
        <dbReference type="EMBL" id="NIR75078.1"/>
    </source>
</evidence>
<keyword evidence="4 7" id="KW-1133">Transmembrane helix</keyword>
<dbReference type="PANTHER" id="PTHR30572:SF4">
    <property type="entry name" value="ABC TRANSPORTER PERMEASE YTRF"/>
    <property type="match status" value="1"/>
</dbReference>
<proteinExistence type="inferred from homology"/>
<evidence type="ECO:0000259" key="9">
    <source>
        <dbReference type="Pfam" id="PF12704"/>
    </source>
</evidence>
<evidence type="ECO:0000256" key="2">
    <source>
        <dbReference type="ARBA" id="ARBA00022475"/>
    </source>
</evidence>
<reference evidence="10 11" key="1">
    <citation type="submission" date="2020-01" db="EMBL/GenBank/DDBJ databases">
        <title>Genomes assembled from Gulf of Kutch pelagic sediment metagenomes.</title>
        <authorList>
            <person name="Chandrashekar M."/>
            <person name="Mahajan M.S."/>
            <person name="Dave K.J."/>
            <person name="Vatsa P."/>
            <person name="Nathani N.M."/>
        </authorList>
    </citation>
    <scope>NUCLEOTIDE SEQUENCE [LARGE SCALE GENOMIC DNA]</scope>
    <source>
        <strain evidence="10">KS3-K002</strain>
    </source>
</reference>
<dbReference type="InterPro" id="IPR003838">
    <property type="entry name" value="ABC3_permease_C"/>
</dbReference>
<evidence type="ECO:0000256" key="5">
    <source>
        <dbReference type="ARBA" id="ARBA00023136"/>
    </source>
</evidence>